<dbReference type="SMART" id="SM00028">
    <property type="entry name" value="TPR"/>
    <property type="match status" value="2"/>
</dbReference>
<dbReference type="Proteomes" id="UP000323653">
    <property type="component" value="Chromosome"/>
</dbReference>
<sequence length="495" mass="57537">MFKKVFLFTVFFALLTTQLKANFDFNNNCIKAYQAIFDLRIQDAQAHLRIEKQQHPQNGIIILLENYIDFFSLLVSENQADYNRLKNLKSTRLSLLEDQDSKSPYYLFAQAEINLQWGMLKSRFQDYLSSGLDIKKADNLLKENEKKFPTFLPNQKSIGLVNVIMGSIPANIKGVLQSFGFRGNVEQGIKKLDHLTTSLTQTPYNFYKEEVVFLLCYIETDLIQSKNSYQKILNLTSSFGDDSLLKTYLQGYIAYRNAHNDDAIKFLQRRPTKTGQYLNFPKLNYLLGNAKLNRNDSDAYVYLAKYINEYRGINYVKDAYLKLAYYYYLKNDIAKYQTFVKMVKMKGNVYDEKDKQALKEANDHAPDVSLLRARLSFDGGYYTKALAYLKDKNQADFKLQKDQIEYFYRLGRIYDALNKTQEALVNYQKTIYAGKQSAYYFAANAALQMALTFEEKGDKSRAVNFYHQAINMKNHEYENSIENKAKEGLKRLGAD</sequence>
<evidence type="ECO:0000256" key="2">
    <source>
        <dbReference type="SAM" id="SignalP"/>
    </source>
</evidence>
<evidence type="ECO:0000313" key="3">
    <source>
        <dbReference type="EMBL" id="QEK52962.1"/>
    </source>
</evidence>
<dbReference type="AlphaFoldDB" id="A0A5C0VM23"/>
<dbReference type="RefSeq" id="WP_149075632.1">
    <property type="nucleotide sequence ID" value="NZ_CP043329.1"/>
</dbReference>
<feature type="repeat" description="TPR" evidence="1">
    <location>
        <begin position="443"/>
        <end position="476"/>
    </location>
</feature>
<feature type="chain" id="PRO_5022921736" evidence="2">
    <location>
        <begin position="22"/>
        <end position="495"/>
    </location>
</feature>
<dbReference type="PROSITE" id="PS50005">
    <property type="entry name" value="TPR"/>
    <property type="match status" value="2"/>
</dbReference>
<dbReference type="SUPFAM" id="SSF48452">
    <property type="entry name" value="TPR-like"/>
    <property type="match status" value="1"/>
</dbReference>
<feature type="signal peptide" evidence="2">
    <location>
        <begin position="1"/>
        <end position="21"/>
    </location>
</feature>
<organism evidence="3 4">
    <name type="scientific">Pedobacter aquae</name>
    <dbReference type="NCBI Taxonomy" id="2605747"/>
    <lineage>
        <taxon>Bacteria</taxon>
        <taxon>Pseudomonadati</taxon>
        <taxon>Bacteroidota</taxon>
        <taxon>Sphingobacteriia</taxon>
        <taxon>Sphingobacteriales</taxon>
        <taxon>Sphingobacteriaceae</taxon>
        <taxon>Pedobacter</taxon>
    </lineage>
</organism>
<gene>
    <name evidence="3" type="ORF">FYC62_15750</name>
</gene>
<proteinExistence type="predicted"/>
<feature type="repeat" description="TPR" evidence="1">
    <location>
        <begin position="404"/>
        <end position="437"/>
    </location>
</feature>
<dbReference type="Gene3D" id="1.25.40.10">
    <property type="entry name" value="Tetratricopeptide repeat domain"/>
    <property type="match status" value="1"/>
</dbReference>
<dbReference type="KEGG" id="pej:FYC62_15750"/>
<dbReference type="EMBL" id="CP043329">
    <property type="protein sequence ID" value="QEK52962.1"/>
    <property type="molecule type" value="Genomic_DNA"/>
</dbReference>
<protein>
    <submittedName>
        <fullName evidence="3">Tetratricopeptide repeat protein</fullName>
    </submittedName>
</protein>
<name>A0A5C0VM23_9SPHI</name>
<evidence type="ECO:0000313" key="4">
    <source>
        <dbReference type="Proteomes" id="UP000323653"/>
    </source>
</evidence>
<keyword evidence="1" id="KW-0802">TPR repeat</keyword>
<accession>A0A5C0VM23</accession>
<dbReference type="InterPro" id="IPR019734">
    <property type="entry name" value="TPR_rpt"/>
</dbReference>
<keyword evidence="4" id="KW-1185">Reference proteome</keyword>
<dbReference type="InterPro" id="IPR011990">
    <property type="entry name" value="TPR-like_helical_dom_sf"/>
</dbReference>
<keyword evidence="2" id="KW-0732">Signal</keyword>
<reference evidence="3 4" key="1">
    <citation type="submission" date="2019-08" db="EMBL/GenBank/DDBJ databases">
        <title>Pedobacter sp. nov., isolated from Han river, South Korea.</title>
        <authorList>
            <person name="Lee D.-H."/>
            <person name="Kim Y.-S."/>
            <person name="Hwang E.-M."/>
            <person name="Le Tran T.C."/>
            <person name="Cha C.-J."/>
        </authorList>
    </citation>
    <scope>NUCLEOTIDE SEQUENCE [LARGE SCALE GENOMIC DNA]</scope>
    <source>
        <strain evidence="3 4">CJ43</strain>
    </source>
</reference>
<evidence type="ECO:0000256" key="1">
    <source>
        <dbReference type="PROSITE-ProRule" id="PRU00339"/>
    </source>
</evidence>